<keyword evidence="3 5" id="KW-1133">Transmembrane helix</keyword>
<evidence type="ECO:0000256" key="2">
    <source>
        <dbReference type="ARBA" id="ARBA00022692"/>
    </source>
</evidence>
<feature type="transmembrane region" description="Helical" evidence="5">
    <location>
        <begin position="97"/>
        <end position="119"/>
    </location>
</feature>
<gene>
    <name evidence="6" type="ORF">FA10DRAFT_234054</name>
</gene>
<keyword evidence="2 5" id="KW-0812">Transmembrane</keyword>
<dbReference type="GeneID" id="37040885"/>
<feature type="transmembrane region" description="Helical" evidence="5">
    <location>
        <begin position="71"/>
        <end position="91"/>
    </location>
</feature>
<evidence type="ECO:0000256" key="3">
    <source>
        <dbReference type="ARBA" id="ARBA00022989"/>
    </source>
</evidence>
<dbReference type="STRING" id="215250.A0A316YEY6"/>
<evidence type="ECO:0000313" key="6">
    <source>
        <dbReference type="EMBL" id="PWN87671.1"/>
    </source>
</evidence>
<protein>
    <recommendedName>
        <fullName evidence="8">Ion transport domain-containing protein</fullName>
    </recommendedName>
</protein>
<feature type="transmembrane region" description="Helical" evidence="5">
    <location>
        <begin position="131"/>
        <end position="150"/>
    </location>
</feature>
<dbReference type="InParanoid" id="A0A316YEY6"/>
<dbReference type="PANTHER" id="PTHR38483">
    <property type="entry name" value="CHROMOSOME 1, WHOLE GENOME SHOTGUN SEQUENCE"/>
    <property type="match status" value="1"/>
</dbReference>
<sequence>MVVSVEPDDEGDVVGQGSIVDASGLPTTTSSDNPYGDSVPLNQPTRTHYHLSRREILKGVANRFVHSTAYLYFYAGMALASLMTVVLSLWQDCPGTLFYSLELVVNALLIAEVGIRGYAFGKQFWKSTFNIVDLCLVLLCALTLAILFFSHDCTPISAGPGDDEETEQKRQGRSEELLDSFLLIVRNGIQLVRLLAVVRRSGSNVTRRVANIDLDAARRFSLDIDLDDEGALARQRMADGGERRGLFDVEEDDEEL</sequence>
<dbReference type="InterPro" id="IPR027359">
    <property type="entry name" value="Volt_channel_dom_sf"/>
</dbReference>
<reference evidence="6 7" key="1">
    <citation type="journal article" date="2018" name="Mol. Biol. Evol.">
        <title>Broad Genomic Sampling Reveals a Smut Pathogenic Ancestry of the Fungal Clade Ustilaginomycotina.</title>
        <authorList>
            <person name="Kijpornyongpan T."/>
            <person name="Mondo S.J."/>
            <person name="Barry K."/>
            <person name="Sandor L."/>
            <person name="Lee J."/>
            <person name="Lipzen A."/>
            <person name="Pangilinan J."/>
            <person name="LaButti K."/>
            <person name="Hainaut M."/>
            <person name="Henrissat B."/>
            <person name="Grigoriev I.V."/>
            <person name="Spatafora J.W."/>
            <person name="Aime M.C."/>
        </authorList>
    </citation>
    <scope>NUCLEOTIDE SEQUENCE [LARGE SCALE GENOMIC DNA]</scope>
    <source>
        <strain evidence="6 7">MCA 4198</strain>
    </source>
</reference>
<keyword evidence="7" id="KW-1185">Reference proteome</keyword>
<keyword evidence="4 5" id="KW-0472">Membrane</keyword>
<dbReference type="Proteomes" id="UP000245768">
    <property type="component" value="Unassembled WGS sequence"/>
</dbReference>
<dbReference type="Gene3D" id="1.20.120.350">
    <property type="entry name" value="Voltage-gated potassium channels. Chain C"/>
    <property type="match status" value="1"/>
</dbReference>
<evidence type="ECO:0000313" key="7">
    <source>
        <dbReference type="Proteomes" id="UP000245768"/>
    </source>
</evidence>
<dbReference type="EMBL" id="KZ819639">
    <property type="protein sequence ID" value="PWN87671.1"/>
    <property type="molecule type" value="Genomic_DNA"/>
</dbReference>
<dbReference type="PANTHER" id="PTHR38483:SF1">
    <property type="entry name" value="ION TRANSPORT DOMAIN-CONTAINING PROTEIN"/>
    <property type="match status" value="1"/>
</dbReference>
<evidence type="ECO:0000256" key="4">
    <source>
        <dbReference type="ARBA" id="ARBA00023136"/>
    </source>
</evidence>
<evidence type="ECO:0008006" key="8">
    <source>
        <dbReference type="Google" id="ProtNLM"/>
    </source>
</evidence>
<organism evidence="6 7">
    <name type="scientific">Acaromyces ingoldii</name>
    <dbReference type="NCBI Taxonomy" id="215250"/>
    <lineage>
        <taxon>Eukaryota</taxon>
        <taxon>Fungi</taxon>
        <taxon>Dikarya</taxon>
        <taxon>Basidiomycota</taxon>
        <taxon>Ustilaginomycotina</taxon>
        <taxon>Exobasidiomycetes</taxon>
        <taxon>Exobasidiales</taxon>
        <taxon>Cryptobasidiaceae</taxon>
        <taxon>Acaromyces</taxon>
    </lineage>
</organism>
<accession>A0A316YEY6</accession>
<dbReference type="RefSeq" id="XP_025374869.1">
    <property type="nucleotide sequence ID" value="XM_025518969.1"/>
</dbReference>
<evidence type="ECO:0000256" key="1">
    <source>
        <dbReference type="ARBA" id="ARBA00004141"/>
    </source>
</evidence>
<dbReference type="OrthoDB" id="429183at2759"/>
<name>A0A316YEY6_9BASI</name>
<proteinExistence type="predicted"/>
<dbReference type="GO" id="GO:0016020">
    <property type="term" value="C:membrane"/>
    <property type="evidence" value="ECO:0007669"/>
    <property type="project" value="UniProtKB-SubCell"/>
</dbReference>
<dbReference type="AlphaFoldDB" id="A0A316YEY6"/>
<comment type="subcellular location">
    <subcellularLocation>
        <location evidence="1">Membrane</location>
        <topology evidence="1">Multi-pass membrane protein</topology>
    </subcellularLocation>
</comment>
<evidence type="ECO:0000256" key="5">
    <source>
        <dbReference type="SAM" id="Phobius"/>
    </source>
</evidence>